<evidence type="ECO:0000256" key="4">
    <source>
        <dbReference type="ARBA" id="ARBA00023136"/>
    </source>
</evidence>
<evidence type="ECO:0000256" key="6">
    <source>
        <dbReference type="SAM" id="Phobius"/>
    </source>
</evidence>
<keyword evidence="3 6" id="KW-1133">Transmembrane helix</keyword>
<organism evidence="7 8">
    <name type="scientific">Sarocladium strictum</name>
    <name type="common">Black bundle disease fungus</name>
    <name type="synonym">Acremonium strictum</name>
    <dbReference type="NCBI Taxonomy" id="5046"/>
    <lineage>
        <taxon>Eukaryota</taxon>
        <taxon>Fungi</taxon>
        <taxon>Dikarya</taxon>
        <taxon>Ascomycota</taxon>
        <taxon>Pezizomycotina</taxon>
        <taxon>Sordariomycetes</taxon>
        <taxon>Hypocreomycetidae</taxon>
        <taxon>Hypocreales</taxon>
        <taxon>Sarocladiaceae</taxon>
        <taxon>Sarocladium</taxon>
    </lineage>
</organism>
<feature type="compositionally biased region" description="Polar residues" evidence="5">
    <location>
        <begin position="341"/>
        <end position="351"/>
    </location>
</feature>
<dbReference type="GO" id="GO:0071944">
    <property type="term" value="C:cell periphery"/>
    <property type="evidence" value="ECO:0007669"/>
    <property type="project" value="UniProtKB-ARBA"/>
</dbReference>
<evidence type="ECO:0000256" key="2">
    <source>
        <dbReference type="ARBA" id="ARBA00022692"/>
    </source>
</evidence>
<evidence type="ECO:0000256" key="1">
    <source>
        <dbReference type="ARBA" id="ARBA00004167"/>
    </source>
</evidence>
<sequence length="373" mass="39430">MAKPEETIGAGCPSRGKFYVCEASGFVGCCSEDPCQTSDGLCGDDDLAPMTFNPEKYKEIPAQDCQGRNPDIEWYVCTSTKPFPFMGCCATNPCSEGSCPDGQLRGSKLSSNEKNTHIFLGGDSTRTSSGPTTSSASTSTVAEPTSSSSDPGSGSDSGGLPQGAIIGIAVGATAVGILAIGLFLFWFWRKARQSREQADACKGPLMGFGAGGRENSQFQDMKYQSQYSPKTGSFQGLQSPQSSNFTHPNSPQPYHDRASYHAAMSFPPGLHAPPSGHHQWAGSPPPEQQSFLGVSGTYGHSPPAHVTSFSANARENAPVELPLSIAQQRSELSDVSELPANPNTVSMQSYSRVPGRESEISGGSRDGRYSNEL</sequence>
<comment type="caution">
    <text evidence="7">The sequence shown here is derived from an EMBL/GenBank/DDBJ whole genome shotgun (WGS) entry which is preliminary data.</text>
</comment>
<keyword evidence="4 6" id="KW-0472">Membrane</keyword>
<feature type="compositionally biased region" description="Basic and acidic residues" evidence="5">
    <location>
        <begin position="354"/>
        <end position="373"/>
    </location>
</feature>
<protein>
    <submittedName>
        <fullName evidence="7">Uncharacterized protein</fullName>
    </submittedName>
</protein>
<dbReference type="GO" id="GO:0016020">
    <property type="term" value="C:membrane"/>
    <property type="evidence" value="ECO:0007669"/>
    <property type="project" value="UniProtKB-SubCell"/>
</dbReference>
<dbReference type="PANTHER" id="PTHR15549">
    <property type="entry name" value="PAIRED IMMUNOGLOBULIN-LIKE TYPE 2 RECEPTOR"/>
    <property type="match status" value="1"/>
</dbReference>
<feature type="transmembrane region" description="Helical" evidence="6">
    <location>
        <begin position="164"/>
        <end position="188"/>
    </location>
</feature>
<evidence type="ECO:0000313" key="8">
    <source>
        <dbReference type="Proteomes" id="UP001175261"/>
    </source>
</evidence>
<feature type="region of interest" description="Disordered" evidence="5">
    <location>
        <begin position="118"/>
        <end position="158"/>
    </location>
</feature>
<gene>
    <name evidence="7" type="ORF">NLU13_5895</name>
</gene>
<dbReference type="InterPro" id="IPR051694">
    <property type="entry name" value="Immunoregulatory_rcpt-like"/>
</dbReference>
<dbReference type="AlphaFoldDB" id="A0AA39L6L3"/>
<feature type="compositionally biased region" description="Low complexity" evidence="5">
    <location>
        <begin position="124"/>
        <end position="154"/>
    </location>
</feature>
<proteinExistence type="predicted"/>
<evidence type="ECO:0000313" key="7">
    <source>
        <dbReference type="EMBL" id="KAK0386058.1"/>
    </source>
</evidence>
<dbReference type="Proteomes" id="UP001175261">
    <property type="component" value="Unassembled WGS sequence"/>
</dbReference>
<evidence type="ECO:0000256" key="3">
    <source>
        <dbReference type="ARBA" id="ARBA00022989"/>
    </source>
</evidence>
<comment type="subcellular location">
    <subcellularLocation>
        <location evidence="1">Membrane</location>
        <topology evidence="1">Single-pass membrane protein</topology>
    </subcellularLocation>
</comment>
<feature type="region of interest" description="Disordered" evidence="5">
    <location>
        <begin position="330"/>
        <end position="373"/>
    </location>
</feature>
<feature type="region of interest" description="Disordered" evidence="5">
    <location>
        <begin position="227"/>
        <end position="307"/>
    </location>
</feature>
<reference evidence="7" key="1">
    <citation type="submission" date="2022-10" db="EMBL/GenBank/DDBJ databases">
        <title>Determination and structural analysis of whole genome sequence of Sarocladium strictum F4-1.</title>
        <authorList>
            <person name="Hu L."/>
            <person name="Jiang Y."/>
        </authorList>
    </citation>
    <scope>NUCLEOTIDE SEQUENCE</scope>
    <source>
        <strain evidence="7">F4-1</strain>
    </source>
</reference>
<dbReference type="EMBL" id="JAPDFR010000005">
    <property type="protein sequence ID" value="KAK0386058.1"/>
    <property type="molecule type" value="Genomic_DNA"/>
</dbReference>
<dbReference type="PANTHER" id="PTHR15549:SF30">
    <property type="entry name" value="MID2 DOMAIN-CONTAINING PROTEIN"/>
    <property type="match status" value="1"/>
</dbReference>
<name>A0AA39L6L3_SARSR</name>
<accession>A0AA39L6L3</accession>
<keyword evidence="2 6" id="KW-0812">Transmembrane</keyword>
<feature type="compositionally biased region" description="Polar residues" evidence="5">
    <location>
        <begin position="227"/>
        <end position="249"/>
    </location>
</feature>
<keyword evidence="8" id="KW-1185">Reference proteome</keyword>
<evidence type="ECO:0000256" key="5">
    <source>
        <dbReference type="SAM" id="MobiDB-lite"/>
    </source>
</evidence>